<evidence type="ECO:0000256" key="1">
    <source>
        <dbReference type="ARBA" id="ARBA00008129"/>
    </source>
</evidence>
<comment type="similarity">
    <text evidence="1">Belongs to the carbon-nitrogen hydrolase superfamily. Nitrilase family.</text>
</comment>
<dbReference type="InterPro" id="IPR044149">
    <property type="entry name" value="Nitrilases_CHs"/>
</dbReference>
<dbReference type="PANTHER" id="PTHR46044">
    <property type="entry name" value="NITRILASE"/>
    <property type="match status" value="1"/>
</dbReference>
<reference evidence="3 4" key="1">
    <citation type="submission" date="2015-06" db="EMBL/GenBank/DDBJ databases">
        <title>New insights into the roles of widespread benthic archaea in carbon and nitrogen cycling.</title>
        <authorList>
            <person name="Lazar C.S."/>
            <person name="Baker B.J."/>
            <person name="Seitz K.W."/>
            <person name="Hyde A.S."/>
            <person name="Dick G.J."/>
            <person name="Hinrichs K.-U."/>
            <person name="Teske A.P."/>
        </authorList>
    </citation>
    <scope>NUCLEOTIDE SEQUENCE [LARGE SCALE GENOMIC DNA]</scope>
    <source>
        <strain evidence="3">DG-45</strain>
    </source>
</reference>
<name>A0A0M0BS82_9ARCH</name>
<proteinExistence type="inferred from homology"/>
<dbReference type="InterPro" id="IPR000132">
    <property type="entry name" value="Nitrilase/CN_hydratase_CS"/>
</dbReference>
<gene>
    <name evidence="3" type="ORF">AC482_01450</name>
</gene>
<dbReference type="SUPFAM" id="SSF56317">
    <property type="entry name" value="Carbon-nitrogen hydrolase"/>
    <property type="match status" value="1"/>
</dbReference>
<dbReference type="PROSITE" id="PS50263">
    <property type="entry name" value="CN_HYDROLASE"/>
    <property type="match status" value="1"/>
</dbReference>
<dbReference type="PANTHER" id="PTHR46044:SF1">
    <property type="entry name" value="CN HYDROLASE DOMAIN-CONTAINING PROTEIN"/>
    <property type="match status" value="1"/>
</dbReference>
<dbReference type="CDD" id="cd07564">
    <property type="entry name" value="nitrilases_CHs"/>
    <property type="match status" value="1"/>
</dbReference>
<dbReference type="PROSITE" id="PS00920">
    <property type="entry name" value="NITRIL_CHT_1"/>
    <property type="match status" value="1"/>
</dbReference>
<accession>A0A0M0BS82</accession>
<protein>
    <recommendedName>
        <fullName evidence="2">CN hydrolase domain-containing protein</fullName>
    </recommendedName>
</protein>
<dbReference type="Proteomes" id="UP000037210">
    <property type="component" value="Unassembled WGS sequence"/>
</dbReference>
<comment type="caution">
    <text evidence="3">The sequence shown here is derived from an EMBL/GenBank/DDBJ whole genome shotgun (WGS) entry which is preliminary data.</text>
</comment>
<dbReference type="EMBL" id="LFWZ01000009">
    <property type="protein sequence ID" value="KON31240.1"/>
    <property type="molecule type" value="Genomic_DNA"/>
</dbReference>
<dbReference type="AlphaFoldDB" id="A0A0M0BS82"/>
<organism evidence="3 4">
    <name type="scientific">miscellaneous Crenarchaeota group-15 archaeon DG-45</name>
    <dbReference type="NCBI Taxonomy" id="1685127"/>
    <lineage>
        <taxon>Archaea</taxon>
        <taxon>Candidatus Bathyarchaeota</taxon>
        <taxon>MCG-15</taxon>
    </lineage>
</organism>
<evidence type="ECO:0000313" key="4">
    <source>
        <dbReference type="Proteomes" id="UP000037210"/>
    </source>
</evidence>
<dbReference type="InterPro" id="IPR036526">
    <property type="entry name" value="C-N_Hydrolase_sf"/>
</dbReference>
<evidence type="ECO:0000313" key="3">
    <source>
        <dbReference type="EMBL" id="KON31240.1"/>
    </source>
</evidence>
<dbReference type="GO" id="GO:0000257">
    <property type="term" value="F:nitrilase activity"/>
    <property type="evidence" value="ECO:0007669"/>
    <property type="project" value="UniProtKB-ARBA"/>
</dbReference>
<dbReference type="InterPro" id="IPR003010">
    <property type="entry name" value="C-N_Hydrolase"/>
</dbReference>
<dbReference type="Gene3D" id="3.60.110.10">
    <property type="entry name" value="Carbon-nitrogen hydrolase"/>
    <property type="match status" value="1"/>
</dbReference>
<evidence type="ECO:0000259" key="2">
    <source>
        <dbReference type="PROSITE" id="PS50263"/>
    </source>
</evidence>
<sequence length="360" mass="39709">MLDRVKVAAAQVAPVFMDKEATIDKACRAIEEAGRAGARLIVFSETFIPGYPYWRGLQPISRWSDLMVEYQKNALEIPSGDTEVLGDAARAADVIAAVGCTEMSDRKGSGTLYNTMLFIGNDGEILGRHRKLMPTHGERMVWGMGDVRDVRVFDTGIGAVGGLVCYEHHMTLLKAAMAVMGEEIHCAVWPGWWVMRRHPGAKRRYRSDGDSPHLCDIEHAVREYAFETQTFVISVGQYIPEGGLPEECADFNIAAGGSFIANPAGVILGGPVFDEEAILYAELDLDDRRHAKAYFDALGHYTRWDVLRLDMAGEPLEPLTRRARPGPDSGALKMLAEKYGIDVSKLERLLEELDPDPSPG</sequence>
<dbReference type="Pfam" id="PF00795">
    <property type="entry name" value="CN_hydrolase"/>
    <property type="match status" value="1"/>
</dbReference>
<feature type="domain" description="CN hydrolase" evidence="2">
    <location>
        <begin position="5"/>
        <end position="285"/>
    </location>
</feature>